<sequence length="146" mass="16919">MLNLAHQVITPVLIFMARVFQRRIHQQLTQRLDHAKWQTDVKFTGQIADLHMKRRIDDDIVRRGSDIGKFHLHFGTHILHFQRINGFPCVAIAFQRQFQHTVDDTLFRMGKLAALDFGRKAAVAAEQVIDGNKHQTRREHHQPGAA</sequence>
<dbReference type="Proteomes" id="UP000041314">
    <property type="component" value="Unassembled WGS sequence"/>
</dbReference>
<evidence type="ECO:0000313" key="2">
    <source>
        <dbReference type="Proteomes" id="UP000041314"/>
    </source>
</evidence>
<gene>
    <name evidence="1" type="ORF">ERS008198_02472</name>
</gene>
<organism evidence="1 2">
    <name type="scientific">Salmonella enterica subsp. enterica serovar Bovismorbificans</name>
    <dbReference type="NCBI Taxonomy" id="58097"/>
    <lineage>
        <taxon>Bacteria</taxon>
        <taxon>Pseudomonadati</taxon>
        <taxon>Pseudomonadota</taxon>
        <taxon>Gammaproteobacteria</taxon>
        <taxon>Enterobacterales</taxon>
        <taxon>Enterobacteriaceae</taxon>
        <taxon>Salmonella</taxon>
    </lineage>
</organism>
<dbReference type="AlphaFoldDB" id="A0A655CUD4"/>
<protein>
    <submittedName>
        <fullName evidence="1">Uncharacterized protein</fullName>
    </submittedName>
</protein>
<dbReference type="EMBL" id="CQPA01000018">
    <property type="protein sequence ID" value="CNU31891.1"/>
    <property type="molecule type" value="Genomic_DNA"/>
</dbReference>
<reference evidence="1 2" key="1">
    <citation type="submission" date="2015-03" db="EMBL/GenBank/DDBJ databases">
        <authorList>
            <consortium name="Pathogen Informatics"/>
        </authorList>
    </citation>
    <scope>NUCLEOTIDE SEQUENCE [LARGE SCALE GENOMIC DNA]</scope>
    <source>
        <strain evidence="1 2">A1104</strain>
    </source>
</reference>
<name>A0A655CUD4_SALET</name>
<proteinExistence type="predicted"/>
<evidence type="ECO:0000313" key="1">
    <source>
        <dbReference type="EMBL" id="CNU31891.1"/>
    </source>
</evidence>
<accession>A0A655CUD4</accession>